<dbReference type="SUPFAM" id="SSF55874">
    <property type="entry name" value="ATPase domain of HSP90 chaperone/DNA topoisomerase II/histidine kinase"/>
    <property type="match status" value="1"/>
</dbReference>
<keyword evidence="3" id="KW-0716">Sensory transduction</keyword>
<name>A0A328ADJ5_9CAUL</name>
<evidence type="ECO:0000313" key="9">
    <source>
        <dbReference type="Proteomes" id="UP000249725"/>
    </source>
</evidence>
<comment type="similarity">
    <text evidence="1">In the N-terminal section; belongs to the phytochrome family.</text>
</comment>
<reference evidence="9" key="1">
    <citation type="submission" date="2018-05" db="EMBL/GenBank/DDBJ databases">
        <authorList>
            <person name="Li X."/>
        </authorList>
    </citation>
    <scope>NUCLEOTIDE SEQUENCE [LARGE SCALE GENOMIC DNA]</scope>
    <source>
        <strain evidence="9">YIM 73061</strain>
    </source>
</reference>
<dbReference type="GO" id="GO:0009584">
    <property type="term" value="P:detection of visible light"/>
    <property type="evidence" value="ECO:0007669"/>
    <property type="project" value="InterPro"/>
</dbReference>
<dbReference type="InterPro" id="IPR035965">
    <property type="entry name" value="PAS-like_dom_sf"/>
</dbReference>
<dbReference type="InterPro" id="IPR013654">
    <property type="entry name" value="PAS_2"/>
</dbReference>
<dbReference type="SUPFAM" id="SSF55781">
    <property type="entry name" value="GAF domain-like"/>
    <property type="match status" value="2"/>
</dbReference>
<keyword evidence="8" id="KW-0418">Kinase</keyword>
<dbReference type="RefSeq" id="WP_111514863.1">
    <property type="nucleotide sequence ID" value="NZ_QFYR01000002.1"/>
</dbReference>
<dbReference type="InterPro" id="IPR029016">
    <property type="entry name" value="GAF-like_dom_sf"/>
</dbReference>
<dbReference type="GO" id="GO:0009881">
    <property type="term" value="F:photoreceptor activity"/>
    <property type="evidence" value="ECO:0007669"/>
    <property type="project" value="UniProtKB-KW"/>
</dbReference>
<dbReference type="InterPro" id="IPR003018">
    <property type="entry name" value="GAF"/>
</dbReference>
<dbReference type="EMBL" id="QFYR01000002">
    <property type="protein sequence ID" value="RAK52577.1"/>
    <property type="molecule type" value="Genomic_DNA"/>
</dbReference>
<dbReference type="Pfam" id="PF08446">
    <property type="entry name" value="PAS_2"/>
    <property type="match status" value="1"/>
</dbReference>
<keyword evidence="2" id="KW-0600">Photoreceptor protein</keyword>
<keyword evidence="4" id="KW-0157">Chromophore</keyword>
<dbReference type="Gene3D" id="3.30.450.40">
    <property type="match status" value="1"/>
</dbReference>
<evidence type="ECO:0000256" key="5">
    <source>
        <dbReference type="ARBA" id="ARBA00023170"/>
    </source>
</evidence>
<dbReference type="SMART" id="SM00065">
    <property type="entry name" value="GAF"/>
    <property type="match status" value="1"/>
</dbReference>
<dbReference type="Gene3D" id="3.30.450.20">
    <property type="entry name" value="PAS domain"/>
    <property type="match status" value="1"/>
</dbReference>
<dbReference type="Gene3D" id="3.30.450.270">
    <property type="match status" value="1"/>
</dbReference>
<evidence type="ECO:0000256" key="2">
    <source>
        <dbReference type="ARBA" id="ARBA00022543"/>
    </source>
</evidence>
<dbReference type="PRINTS" id="PR01033">
    <property type="entry name" value="PHYTOCHROME"/>
</dbReference>
<protein>
    <submittedName>
        <fullName evidence="8">Histidine kinase</fullName>
    </submittedName>
</protein>
<dbReference type="InterPro" id="IPR036890">
    <property type="entry name" value="HATPase_C_sf"/>
</dbReference>
<dbReference type="InterPro" id="IPR016132">
    <property type="entry name" value="Phyto_chromo_attachment"/>
</dbReference>
<dbReference type="SUPFAM" id="SSF55785">
    <property type="entry name" value="PYP-like sensor domain (PAS domain)"/>
    <property type="match status" value="1"/>
</dbReference>
<evidence type="ECO:0000256" key="3">
    <source>
        <dbReference type="ARBA" id="ARBA00022606"/>
    </source>
</evidence>
<dbReference type="Pfam" id="PF00360">
    <property type="entry name" value="PHY"/>
    <property type="match status" value="1"/>
</dbReference>
<dbReference type="InterPro" id="IPR001294">
    <property type="entry name" value="Phytochrome"/>
</dbReference>
<dbReference type="Pfam" id="PF07568">
    <property type="entry name" value="HisKA_2"/>
    <property type="match status" value="1"/>
</dbReference>
<keyword evidence="6" id="KW-0175">Coiled coil</keyword>
<evidence type="ECO:0000256" key="4">
    <source>
        <dbReference type="ARBA" id="ARBA00022991"/>
    </source>
</evidence>
<dbReference type="PANTHER" id="PTHR43065:SF23">
    <property type="entry name" value="SENSOR HISTIDINE KINASE PDTAS"/>
    <property type="match status" value="1"/>
</dbReference>
<feature type="coiled-coil region" evidence="6">
    <location>
        <begin position="308"/>
        <end position="335"/>
    </location>
</feature>
<keyword evidence="9" id="KW-1185">Reference proteome</keyword>
<keyword evidence="5" id="KW-0675">Receptor</keyword>
<dbReference type="AlphaFoldDB" id="A0A328ADJ5"/>
<evidence type="ECO:0000256" key="6">
    <source>
        <dbReference type="SAM" id="Coils"/>
    </source>
</evidence>
<dbReference type="InterPro" id="IPR013515">
    <property type="entry name" value="Phytochrome_cen-reg"/>
</dbReference>
<dbReference type="Pfam" id="PF13581">
    <property type="entry name" value="HATPase_c_2"/>
    <property type="match status" value="1"/>
</dbReference>
<feature type="domain" description="Phytochrome chromophore attachment site" evidence="7">
    <location>
        <begin position="138"/>
        <end position="294"/>
    </location>
</feature>
<proteinExistence type="inferred from homology"/>
<dbReference type="GO" id="GO:0016301">
    <property type="term" value="F:kinase activity"/>
    <property type="evidence" value="ECO:0007669"/>
    <property type="project" value="UniProtKB-KW"/>
</dbReference>
<evidence type="ECO:0000256" key="1">
    <source>
        <dbReference type="ARBA" id="ARBA00006402"/>
    </source>
</evidence>
<evidence type="ECO:0000259" key="7">
    <source>
        <dbReference type="PROSITE" id="PS50046"/>
    </source>
</evidence>
<dbReference type="Proteomes" id="UP000249725">
    <property type="component" value="Unassembled WGS sequence"/>
</dbReference>
<dbReference type="InterPro" id="IPR011495">
    <property type="entry name" value="Sig_transdc_His_kin_sub2_dim/P"/>
</dbReference>
<comment type="caution">
    <text evidence="8">The sequence shown here is derived from an EMBL/GenBank/DDBJ whole genome shotgun (WGS) entry which is preliminary data.</text>
</comment>
<accession>A0A328ADJ5</accession>
<dbReference type="PROSITE" id="PS50046">
    <property type="entry name" value="PHYTOCHROME_2"/>
    <property type="match status" value="1"/>
</dbReference>
<dbReference type="OrthoDB" id="9760752at2"/>
<sequence length="720" mass="77612">MSAAPDSTSCHAEPIHIPGSIQPHGLLLIADRDLLTIRAVAGDVERRLGVTDWLGANLASVIGDELAATVGRAAHSGGASGYAGQLRTEAGELLDVSAHQAGEFMLVELEPGVGAATSASAVLGMLERAGANFERAANLQELCERAAREFRGVTGFDRVMVYRFLDDAAGVVLAEDRAAGMDSFLNHHFPGSDIPSQARALYVRNLVRVIPSAVYEPAPIRPREPGGGALDLSDSALRSVSPIHLRYLQNMGVGASASVSIVVDGRLWGLIACHHATPRLLTYDQRAACRTLASGLARQIKGRQEAEAYRERVRLRGLEDEIRELLRQDDELDLSLTDHLDQVRRMLAADSFALLSGTQTLCSGACPGEAHLQEVAAWVRANHSNAPFATHRLGSVFSPAQEFQEIGSGLLAVVLPGQEPTTLMWFRAERVQVVEWAGNPHAAVKVGPLGTLTPRSSFEAWREQVRGVAQPWSLPEIEAAGRLRRSLLELRQQRRLGELNTRLGASVAEKDGLLEQKEVLLREMNHRVQNSLALVSSFLALQARASDKPDLQAALEEARRRLGAVAMAHRRLYRADQIETIDMARYIDDLWADVAESLGPEWRRETVLTLAPILLPTDRAVTLGLILTELVINANKYAYGGAPGPLAITLEASGSDLRLIVADRGSGRPASAASGFGSRMMNGLVSQLAGVLEYEDNMPGLRAVLSAPISHDASLRPSAG</sequence>
<dbReference type="PANTHER" id="PTHR43065">
    <property type="entry name" value="SENSOR HISTIDINE KINASE"/>
    <property type="match status" value="1"/>
</dbReference>
<dbReference type="Pfam" id="PF01590">
    <property type="entry name" value="GAF"/>
    <property type="match status" value="1"/>
</dbReference>
<dbReference type="InterPro" id="IPR043150">
    <property type="entry name" value="Phytochrome_PHY_sf"/>
</dbReference>
<dbReference type="Gene3D" id="3.30.565.10">
    <property type="entry name" value="Histidine kinase-like ATPase, C-terminal domain"/>
    <property type="match status" value="1"/>
</dbReference>
<dbReference type="GO" id="GO:0006355">
    <property type="term" value="P:regulation of DNA-templated transcription"/>
    <property type="evidence" value="ECO:0007669"/>
    <property type="project" value="InterPro"/>
</dbReference>
<keyword evidence="8" id="KW-0808">Transferase</keyword>
<evidence type="ECO:0000313" key="8">
    <source>
        <dbReference type="EMBL" id="RAK52577.1"/>
    </source>
</evidence>
<gene>
    <name evidence="8" type="ORF">DJ018_10215</name>
</gene>
<dbReference type="InterPro" id="IPR003594">
    <property type="entry name" value="HATPase_dom"/>
</dbReference>
<organism evidence="8 9">
    <name type="scientific">Phenylobacterium deserti</name>
    <dbReference type="NCBI Taxonomy" id="1914756"/>
    <lineage>
        <taxon>Bacteria</taxon>
        <taxon>Pseudomonadati</taxon>
        <taxon>Pseudomonadota</taxon>
        <taxon>Alphaproteobacteria</taxon>
        <taxon>Caulobacterales</taxon>
        <taxon>Caulobacteraceae</taxon>
        <taxon>Phenylobacterium</taxon>
    </lineage>
</organism>